<feature type="non-terminal residue" evidence="2">
    <location>
        <position position="1310"/>
    </location>
</feature>
<feature type="compositionally biased region" description="Acidic residues" evidence="1">
    <location>
        <begin position="963"/>
        <end position="975"/>
    </location>
</feature>
<protein>
    <recommendedName>
        <fullName evidence="4">Reverse transcriptase domain-containing protein</fullName>
    </recommendedName>
</protein>
<accession>A0A812TTD2</accession>
<evidence type="ECO:0008006" key="4">
    <source>
        <dbReference type="Google" id="ProtNLM"/>
    </source>
</evidence>
<feature type="compositionally biased region" description="Pro residues" evidence="1">
    <location>
        <begin position="324"/>
        <end position="334"/>
    </location>
</feature>
<feature type="region of interest" description="Disordered" evidence="1">
    <location>
        <begin position="312"/>
        <end position="357"/>
    </location>
</feature>
<dbReference type="OrthoDB" id="437212at2759"/>
<feature type="non-terminal residue" evidence="2">
    <location>
        <position position="1"/>
    </location>
</feature>
<dbReference type="InterPro" id="IPR043502">
    <property type="entry name" value="DNA/RNA_pol_sf"/>
</dbReference>
<dbReference type="SUPFAM" id="SSF56672">
    <property type="entry name" value="DNA/RNA polymerases"/>
    <property type="match status" value="1"/>
</dbReference>
<name>A0A812TTD2_9DINO</name>
<feature type="compositionally biased region" description="Basic and acidic residues" evidence="1">
    <location>
        <begin position="339"/>
        <end position="357"/>
    </location>
</feature>
<feature type="region of interest" description="Disordered" evidence="1">
    <location>
        <begin position="87"/>
        <end position="146"/>
    </location>
</feature>
<organism evidence="2 3">
    <name type="scientific">Symbiodinium necroappetens</name>
    <dbReference type="NCBI Taxonomy" id="1628268"/>
    <lineage>
        <taxon>Eukaryota</taxon>
        <taxon>Sar</taxon>
        <taxon>Alveolata</taxon>
        <taxon>Dinophyceae</taxon>
        <taxon>Suessiales</taxon>
        <taxon>Symbiodiniaceae</taxon>
        <taxon>Symbiodinium</taxon>
    </lineage>
</organism>
<keyword evidence="3" id="KW-1185">Reference proteome</keyword>
<feature type="compositionally biased region" description="Pro residues" evidence="1">
    <location>
        <begin position="96"/>
        <end position="122"/>
    </location>
</feature>
<evidence type="ECO:0000313" key="3">
    <source>
        <dbReference type="Proteomes" id="UP000601435"/>
    </source>
</evidence>
<comment type="caution">
    <text evidence="2">The sequence shown here is derived from an EMBL/GenBank/DDBJ whole genome shotgun (WGS) entry which is preliminary data.</text>
</comment>
<proteinExistence type="predicted"/>
<evidence type="ECO:0000256" key="1">
    <source>
        <dbReference type="SAM" id="MobiDB-lite"/>
    </source>
</evidence>
<evidence type="ECO:0000313" key="2">
    <source>
        <dbReference type="EMBL" id="CAE7547904.1"/>
    </source>
</evidence>
<gene>
    <name evidence="2" type="ORF">SNEC2469_LOCUS15793</name>
</gene>
<dbReference type="Proteomes" id="UP000601435">
    <property type="component" value="Unassembled WGS sequence"/>
</dbReference>
<sequence>KAWGSLRKHYGGSFETARAATQEDQVLKDSNAKAFCVSRNRYSFDYIAFEQLAQPPSTARCNMASQWNETWAPSSWATNQWWHSRQTPHTTSTWTLPPPPPASSEPSSSLPPAPWPPTPPSRNNPADQQTDPRPARVPIPSSFKEDDEHYDSNLVFKSMLRKTVEPSAWSRAKGLAGMDIRDVAVAHLSRRGMEEYGLRPLSHGRFTGVILTRNVAETVLLSQIQKRLREDNVDVEATIEAIYKSKNLKPPDKVKEATNFVTPLVEEIFLAMKPWTQVKNYGKNSEQDNQVAQRMQELEEEAAKYEQRLKSAGMEVTPTKVLPLQPPPPAPPRGVLPDSVHEDPPPKRRRTQRGDRKKQYETLLEEPFNVIKQSGQPPPTSMTSIKTWVINLTKTMPADKHKDLDQHIQQVQALLDEGKHTKVQLQEMATRWGLPISLITAAAASPRTLQQHIAADGAKIFRQLQRVVDWAQFLLFYARARLRRVLTFRNATVPKYNLPLRIPFLAHNDFKTNVQEMPHAALNKVLWNHMRQVTMQGHVATGLETLEFRKGQSNLGEVFANVGACNAFFPCIQTHHLFPNDDRIMENFESFFEEQWGRHKEQQRREPRLTHRLVKHLVSVLPRNYIIHNEDHANAHLMIYCPNVYNQAAFNTWMDKKTFLLLDKSPEDIKTDMERQTPAAVRKHYKKLLDYNKPIPYGYIMMKRKKQWSKGRTIIAYSNTCVGRLLRVAALALQQMLKATWPHHFGNIATPQLWQEVHQLFRANEEQPERELIFLNHDLVGFFNSIPQADIIQSVHYLIAEFSKSNNDVLLIFSFDACAFTAIGEVFRQTCGTSMGNQISPILSTCAIVSTEITWLRLYGQYVASAHLADQLWIRRYVDNRAIIVDKAALHANPYIWQLSSLQFYKKPVQLEDENCDDFLGFRINANNRQSLAQQQLRALDNLYFKLGFPMPSKRSSKKPQDDVELTDVDTDSDADQQPARLPHGLPLDEPPPCLPPNSHTEVEQVCQQHLSNGYIPMSVFPWLAQKLPSELLRASALTRRGSQTMVFSSGAYYHAGSVGIRTNTRKYPWTSALLAHMVRACTHTNFATVSLLCNVNMATHVDKYNQPGSSNVLALRVKSTLLADAHGLACDMALQNTEIYAYGLLEVTHDLNVLLHLEQVNKVQSNAPPHKRAGRAIDANHQDTPTDIKMYVNFYLSSGRRDALVQTMDAVAPTTPSLSSSSYDYSDSDDSYAAEQVLTNLMMVAVSVEDTPEARRANQAVQGAMEAIVQQHPQAHHTAVIRAYRPQHTLIEKLVSPDIVYSLLLTNLQ</sequence>
<dbReference type="EMBL" id="CAJNJA010025700">
    <property type="protein sequence ID" value="CAE7547904.1"/>
    <property type="molecule type" value="Genomic_DNA"/>
</dbReference>
<reference evidence="2" key="1">
    <citation type="submission" date="2021-02" db="EMBL/GenBank/DDBJ databases">
        <authorList>
            <person name="Dougan E. K."/>
            <person name="Rhodes N."/>
            <person name="Thang M."/>
            <person name="Chan C."/>
        </authorList>
    </citation>
    <scope>NUCLEOTIDE SEQUENCE</scope>
</reference>
<feature type="region of interest" description="Disordered" evidence="1">
    <location>
        <begin position="952"/>
        <end position="990"/>
    </location>
</feature>